<dbReference type="PANTHER" id="PTHR33048">
    <property type="entry name" value="PTH11-LIKE INTEGRAL MEMBRANE PROTEIN (AFU_ORTHOLOGUE AFUA_5G11245)"/>
    <property type="match status" value="1"/>
</dbReference>
<reference evidence="9" key="1">
    <citation type="submission" date="2022-07" db="EMBL/GenBank/DDBJ databases">
        <title>Draft genome sequence of Zalerion maritima ATCC 34329, a (micro)plastics degrading marine fungus.</title>
        <authorList>
            <person name="Paco A."/>
            <person name="Goncalves M.F.M."/>
            <person name="Rocha-Santos T.A.P."/>
            <person name="Alves A."/>
        </authorList>
    </citation>
    <scope>NUCLEOTIDE SEQUENCE</scope>
    <source>
        <strain evidence="9">ATCC 34329</strain>
    </source>
</reference>
<evidence type="ECO:0000313" key="10">
    <source>
        <dbReference type="Proteomes" id="UP001201980"/>
    </source>
</evidence>
<feature type="transmembrane region" description="Helical" evidence="7">
    <location>
        <begin position="15"/>
        <end position="35"/>
    </location>
</feature>
<organism evidence="9 10">
    <name type="scientific">Zalerion maritima</name>
    <dbReference type="NCBI Taxonomy" id="339359"/>
    <lineage>
        <taxon>Eukaryota</taxon>
        <taxon>Fungi</taxon>
        <taxon>Dikarya</taxon>
        <taxon>Ascomycota</taxon>
        <taxon>Pezizomycotina</taxon>
        <taxon>Sordariomycetes</taxon>
        <taxon>Lulworthiomycetidae</taxon>
        <taxon>Lulworthiales</taxon>
        <taxon>Lulworthiaceae</taxon>
        <taxon>Zalerion</taxon>
    </lineage>
</organism>
<keyword evidence="2 7" id="KW-0812">Transmembrane</keyword>
<feature type="transmembrane region" description="Helical" evidence="7">
    <location>
        <begin position="121"/>
        <end position="146"/>
    </location>
</feature>
<keyword evidence="4 7" id="KW-0472">Membrane</keyword>
<evidence type="ECO:0000256" key="3">
    <source>
        <dbReference type="ARBA" id="ARBA00022989"/>
    </source>
</evidence>
<evidence type="ECO:0000256" key="5">
    <source>
        <dbReference type="ARBA" id="ARBA00038359"/>
    </source>
</evidence>
<comment type="caution">
    <text evidence="9">The sequence shown here is derived from an EMBL/GenBank/DDBJ whole genome shotgun (WGS) entry which is preliminary data.</text>
</comment>
<accession>A0AAD5RJ66</accession>
<feature type="compositionally biased region" description="Polar residues" evidence="6">
    <location>
        <begin position="375"/>
        <end position="387"/>
    </location>
</feature>
<sequence>MADGDDVPSRGPQLQAVNCVFVALAFLATVLRCYVRMGLVKAFGIDDWMMVAAMASFTVYCSCSLTGVHYGTGRHHKDLTEEGIAHARKYWWFCYLFYATTMICCKISIGWFLLRITAKRLYAWIIYAAVATTVVTGIVFFFVTLFQCHPISYFWDKNQDDGTCVKVEIIMALAYLYSATSVVSDFILAVLPIFLISKLQMERRAKLVLAPLLVMGCIASSAVVVRFPYIKDFDNPDFLWATLDIAIWSTVEQGLAITAGSLATLRPLVKKLGLSLRFSREGSGEGASSNRIGSRRMAGYGRGVSRQGLSTNNEFDLARFKQQGKPIPEHDVEAAAGVDSPGKRSENGTGRYFWGAKTPKRDNESEEELRDVTSSKEVLTESESISPKSFLASEKYK</sequence>
<dbReference type="AlphaFoldDB" id="A0AAD5RJ66"/>
<proteinExistence type="inferred from homology"/>
<evidence type="ECO:0000256" key="4">
    <source>
        <dbReference type="ARBA" id="ARBA00023136"/>
    </source>
</evidence>
<feature type="transmembrane region" description="Helical" evidence="7">
    <location>
        <begin position="90"/>
        <end position="114"/>
    </location>
</feature>
<dbReference type="EMBL" id="JAKWBI020000452">
    <property type="protein sequence ID" value="KAJ2894837.1"/>
    <property type="molecule type" value="Genomic_DNA"/>
</dbReference>
<evidence type="ECO:0000256" key="1">
    <source>
        <dbReference type="ARBA" id="ARBA00004141"/>
    </source>
</evidence>
<dbReference type="GO" id="GO:0016020">
    <property type="term" value="C:membrane"/>
    <property type="evidence" value="ECO:0007669"/>
    <property type="project" value="UniProtKB-SubCell"/>
</dbReference>
<evidence type="ECO:0000256" key="6">
    <source>
        <dbReference type="SAM" id="MobiDB-lite"/>
    </source>
</evidence>
<dbReference type="InterPro" id="IPR049326">
    <property type="entry name" value="Rhodopsin_dom_fungi"/>
</dbReference>
<comment type="similarity">
    <text evidence="5">Belongs to the SAT4 family.</text>
</comment>
<dbReference type="Proteomes" id="UP001201980">
    <property type="component" value="Unassembled WGS sequence"/>
</dbReference>
<evidence type="ECO:0000256" key="2">
    <source>
        <dbReference type="ARBA" id="ARBA00022692"/>
    </source>
</evidence>
<evidence type="ECO:0000256" key="7">
    <source>
        <dbReference type="SAM" id="Phobius"/>
    </source>
</evidence>
<evidence type="ECO:0000259" key="8">
    <source>
        <dbReference type="Pfam" id="PF20684"/>
    </source>
</evidence>
<feature type="region of interest" description="Disordered" evidence="6">
    <location>
        <begin position="326"/>
        <end position="397"/>
    </location>
</feature>
<keyword evidence="10" id="KW-1185">Reference proteome</keyword>
<evidence type="ECO:0000313" key="9">
    <source>
        <dbReference type="EMBL" id="KAJ2894837.1"/>
    </source>
</evidence>
<name>A0AAD5RJ66_9PEZI</name>
<feature type="transmembrane region" description="Helical" evidence="7">
    <location>
        <begin position="175"/>
        <end position="195"/>
    </location>
</feature>
<dbReference type="InterPro" id="IPR052337">
    <property type="entry name" value="SAT4-like"/>
</dbReference>
<feature type="domain" description="Rhodopsin" evidence="8">
    <location>
        <begin position="31"/>
        <end position="271"/>
    </location>
</feature>
<dbReference type="Pfam" id="PF20684">
    <property type="entry name" value="Fung_rhodopsin"/>
    <property type="match status" value="1"/>
</dbReference>
<keyword evidence="3 7" id="KW-1133">Transmembrane helix</keyword>
<gene>
    <name evidence="9" type="ORF">MKZ38_007187</name>
</gene>
<feature type="transmembrane region" description="Helical" evidence="7">
    <location>
        <begin position="207"/>
        <end position="225"/>
    </location>
</feature>
<feature type="transmembrane region" description="Helical" evidence="7">
    <location>
        <begin position="47"/>
        <end position="70"/>
    </location>
</feature>
<comment type="subcellular location">
    <subcellularLocation>
        <location evidence="1">Membrane</location>
        <topology evidence="1">Multi-pass membrane protein</topology>
    </subcellularLocation>
</comment>
<protein>
    <recommendedName>
        <fullName evidence="8">Rhodopsin domain-containing protein</fullName>
    </recommendedName>
</protein>
<dbReference type="PANTHER" id="PTHR33048:SF96">
    <property type="entry name" value="INTEGRAL MEMBRANE PROTEIN"/>
    <property type="match status" value="1"/>
</dbReference>